<dbReference type="SUPFAM" id="SSF47954">
    <property type="entry name" value="Cyclin-like"/>
    <property type="match status" value="2"/>
</dbReference>
<dbReference type="Proteomes" id="UP000289152">
    <property type="component" value="Unassembled WGS sequence"/>
</dbReference>
<dbReference type="InterPro" id="IPR036915">
    <property type="entry name" value="Cyclin-like_sf"/>
</dbReference>
<dbReference type="InterPro" id="IPR006671">
    <property type="entry name" value="Cyclin_N"/>
</dbReference>
<keyword evidence="1" id="KW-0195">Cyclin</keyword>
<dbReference type="STRING" id="5217.A0A4Q1BQU0"/>
<evidence type="ECO:0000313" key="4">
    <source>
        <dbReference type="Proteomes" id="UP000289152"/>
    </source>
</evidence>
<sequence length="308" mass="35631">MPPTPHPLATLSQILHNPSCSDGLPKEIESDLRTAACMLIQEAGIMLDLPQSTIATAQVLLHRFYYVSSMLSFGITDISITSLYLSSKLCETPIRLRDLINAYMFLLARIKHLSGGVSGKGKEKENMKIWEGFSFEPPGFHDEVFWDWKDIIVSSEMQILKRLGFNMQVDLPYSHVINYCRILDLVFEKDVAQSCWSILNDALLTPLYVYHPPHILACASILLTTRLLRIPLPDNWWVLFDANHEDIWQCCGTIANLWREWGMEPHTGLIHGERRDRRKVEDKWRRTWVLLESKKAVRRWVEENDQKA</sequence>
<dbReference type="GO" id="GO:0016301">
    <property type="term" value="F:kinase activity"/>
    <property type="evidence" value="ECO:0007669"/>
    <property type="project" value="UniProtKB-KW"/>
</dbReference>
<feature type="domain" description="Cyclin-like" evidence="2">
    <location>
        <begin position="174"/>
        <end position="256"/>
    </location>
</feature>
<dbReference type="FunCoup" id="A0A4Q1BQU0">
    <property type="interactions" value="166"/>
</dbReference>
<feature type="domain" description="Cyclin-like" evidence="2">
    <location>
        <begin position="38"/>
        <end position="161"/>
    </location>
</feature>
<dbReference type="PIRSF" id="PIRSF036580">
    <property type="entry name" value="Cyclin_L"/>
    <property type="match status" value="1"/>
</dbReference>
<dbReference type="InterPro" id="IPR013763">
    <property type="entry name" value="Cyclin-like_dom"/>
</dbReference>
<evidence type="ECO:0000313" key="3">
    <source>
        <dbReference type="EMBL" id="RXK40202.1"/>
    </source>
</evidence>
<dbReference type="GO" id="GO:0006357">
    <property type="term" value="P:regulation of transcription by RNA polymerase II"/>
    <property type="evidence" value="ECO:0007669"/>
    <property type="project" value="InterPro"/>
</dbReference>
<keyword evidence="4" id="KW-1185">Reference proteome</keyword>
<evidence type="ECO:0000259" key="2">
    <source>
        <dbReference type="SMART" id="SM00385"/>
    </source>
</evidence>
<organism evidence="3 4">
    <name type="scientific">Tremella mesenterica</name>
    <name type="common">Jelly fungus</name>
    <dbReference type="NCBI Taxonomy" id="5217"/>
    <lineage>
        <taxon>Eukaryota</taxon>
        <taxon>Fungi</taxon>
        <taxon>Dikarya</taxon>
        <taxon>Basidiomycota</taxon>
        <taxon>Agaricomycotina</taxon>
        <taxon>Tremellomycetes</taxon>
        <taxon>Tremellales</taxon>
        <taxon>Tremellaceae</taxon>
        <taxon>Tremella</taxon>
    </lineage>
</organism>
<keyword evidence="3" id="KW-0808">Transferase</keyword>
<dbReference type="EMBL" id="SDIL01000021">
    <property type="protein sequence ID" value="RXK40202.1"/>
    <property type="molecule type" value="Genomic_DNA"/>
</dbReference>
<reference evidence="3 4" key="1">
    <citation type="submission" date="2016-06" db="EMBL/GenBank/DDBJ databases">
        <title>Evolution of pathogenesis and genome organization in the Tremellales.</title>
        <authorList>
            <person name="Cuomo C."/>
            <person name="Litvintseva A."/>
            <person name="Heitman J."/>
            <person name="Chen Y."/>
            <person name="Sun S."/>
            <person name="Springer D."/>
            <person name="Dromer F."/>
            <person name="Young S."/>
            <person name="Zeng Q."/>
            <person name="Chapman S."/>
            <person name="Gujja S."/>
            <person name="Saif S."/>
            <person name="Birren B."/>
        </authorList>
    </citation>
    <scope>NUCLEOTIDE SEQUENCE [LARGE SCALE GENOMIC DNA]</scope>
    <source>
        <strain evidence="3 4">ATCC 28783</strain>
    </source>
</reference>
<proteinExistence type="inferred from homology"/>
<dbReference type="Gene3D" id="1.10.472.10">
    <property type="entry name" value="Cyclin-like"/>
    <property type="match status" value="2"/>
</dbReference>
<gene>
    <name evidence="3" type="ORF">M231_02476</name>
</gene>
<keyword evidence="3" id="KW-0418">Kinase</keyword>
<dbReference type="GO" id="GO:0016538">
    <property type="term" value="F:cyclin-dependent protein serine/threonine kinase regulator activity"/>
    <property type="evidence" value="ECO:0007669"/>
    <property type="project" value="InterPro"/>
</dbReference>
<dbReference type="InterPro" id="IPR043198">
    <property type="entry name" value="Cyclin/Ssn8"/>
</dbReference>
<comment type="caution">
    <text evidence="3">The sequence shown here is derived from an EMBL/GenBank/DDBJ whole genome shotgun (WGS) entry which is preliminary data.</text>
</comment>
<dbReference type="InParanoid" id="A0A4Q1BQU0"/>
<dbReference type="PANTHER" id="PTHR10026">
    <property type="entry name" value="CYCLIN"/>
    <property type="match status" value="1"/>
</dbReference>
<protein>
    <submittedName>
        <fullName evidence="3">Cyclin-dependent protein kinase regulator</fullName>
    </submittedName>
</protein>
<comment type="similarity">
    <text evidence="1">Belongs to the cyclin family.</text>
</comment>
<dbReference type="VEuPathDB" id="FungiDB:TREMEDRAFT_33679"/>
<accession>A0A4Q1BQU0</accession>
<name>A0A4Q1BQU0_TREME</name>
<dbReference type="Pfam" id="PF00134">
    <property type="entry name" value="Cyclin_N"/>
    <property type="match status" value="1"/>
</dbReference>
<evidence type="ECO:0000256" key="1">
    <source>
        <dbReference type="RuleBase" id="RU000383"/>
    </source>
</evidence>
<dbReference type="AlphaFoldDB" id="A0A4Q1BQU0"/>
<dbReference type="SMART" id="SM00385">
    <property type="entry name" value="CYCLIN"/>
    <property type="match status" value="2"/>
</dbReference>
<dbReference type="OrthoDB" id="10264655at2759"/>